<dbReference type="OrthoDB" id="2498581at2759"/>
<evidence type="ECO:0000256" key="1">
    <source>
        <dbReference type="SAM" id="MobiDB-lite"/>
    </source>
</evidence>
<accession>A0A5B0QJ40</accession>
<name>A0A5B0QJ40_PUCGR</name>
<dbReference type="SUPFAM" id="SSF48371">
    <property type="entry name" value="ARM repeat"/>
    <property type="match status" value="1"/>
</dbReference>
<protein>
    <submittedName>
        <fullName evidence="2">Uncharacterized protein</fullName>
    </submittedName>
</protein>
<comment type="caution">
    <text evidence="2">The sequence shown here is derived from an EMBL/GenBank/DDBJ whole genome shotgun (WGS) entry which is preliminary data.</text>
</comment>
<evidence type="ECO:0000313" key="2">
    <source>
        <dbReference type="EMBL" id="KAA1113176.1"/>
    </source>
</evidence>
<dbReference type="InterPro" id="IPR016024">
    <property type="entry name" value="ARM-type_fold"/>
</dbReference>
<dbReference type="AlphaFoldDB" id="A0A5B0QJ40"/>
<proteinExistence type="predicted"/>
<feature type="compositionally biased region" description="Basic and acidic residues" evidence="1">
    <location>
        <begin position="799"/>
        <end position="814"/>
    </location>
</feature>
<reference evidence="2 3" key="1">
    <citation type="submission" date="2019-05" db="EMBL/GenBank/DDBJ databases">
        <title>Emergence of the Ug99 lineage of the wheat stem rust pathogen through somatic hybridization.</title>
        <authorList>
            <person name="Li F."/>
            <person name="Upadhyaya N.M."/>
            <person name="Sperschneider J."/>
            <person name="Matny O."/>
            <person name="Nguyen-Phuc H."/>
            <person name="Mago R."/>
            <person name="Raley C."/>
            <person name="Miller M.E."/>
            <person name="Silverstein K.A.T."/>
            <person name="Henningsen E."/>
            <person name="Hirsch C.D."/>
            <person name="Visser B."/>
            <person name="Pretorius Z.A."/>
            <person name="Steffenson B.J."/>
            <person name="Schwessinger B."/>
            <person name="Dodds P.N."/>
            <person name="Figueroa M."/>
        </authorList>
    </citation>
    <scope>NUCLEOTIDE SEQUENCE [LARGE SCALE GENOMIC DNA]</scope>
    <source>
        <strain evidence="2">21-0</strain>
    </source>
</reference>
<feature type="region of interest" description="Disordered" evidence="1">
    <location>
        <begin position="792"/>
        <end position="814"/>
    </location>
</feature>
<keyword evidence="3" id="KW-1185">Reference proteome</keyword>
<dbReference type="Proteomes" id="UP000324748">
    <property type="component" value="Unassembled WGS sequence"/>
</dbReference>
<sequence>MKAAVHIYLCGLQKVDLDSVGGKMKMAIRPLSRSLGHSPIFNQRQIINLPPIHHHHFIHLTTTRPEQVPPVPAKPPVSKPNKARLTPTRKLIGAANRKILDDDLVALLIALGHSWPIPHPLSSTTLEDGRPAPILNGSDFDKLRSTNAKLLSKLSPRSLALFLRYILAARFDSFTLKLIEDLNRPTSAFKIQQRITIFQVLIGLSRTKRQWLTTEDKQLIFVSDAAISNYFGRLLQLIKSPDLHGLGPEDLRCVMRALRRSSNPLFWDPKLMRQIWQEIIKTESNDNRRQTNARLGVRSVLHWISNYSPSQQGPSASQLSPAMWSLCLQVWSQLLEWGEITSEDLNPSESDQTNVLSPADQAILTMLSPIIRSASRRYTAEPLNRDNAKLFKNACEALQLLMSRSSSTVTSSTVEKLVPQLTNAFLHAVHLDHRAPAPEIASILTQYPGLDTVSDRWSREGISEEDYRLYRQTLETIHRLGRANLLVSFWLDLLPMINVGRAGWPLDRLLSALSELANPLVRAVSGKPLNGFRFARLVLRIVKALESESDPRLVPSRRQAFRMLIERPDLHTFDWLSREERQFDRDGNELDCVPEAPSSLLAENIETLFGLWQSSWALTKRLTSETEGEPVLLPTLMGVTRLVQTIRTERTVFLLKMVISRFVADRTPPLTVEEARSKYLYNPQARLTDIERTRLIEAHLSVGGELSRRFIIDLFTSFLHHRIVPSVEDLKLLHAFLIQIEPAKATQFWKDHAASVNGLPWSLYDHSKAYPVAWDPSRIEIAKEIFINRSLNPPSNNHSENKDASGAEGVDHHP</sequence>
<dbReference type="EMBL" id="VSWC01000015">
    <property type="protein sequence ID" value="KAA1113176.1"/>
    <property type="molecule type" value="Genomic_DNA"/>
</dbReference>
<evidence type="ECO:0000313" key="3">
    <source>
        <dbReference type="Proteomes" id="UP000324748"/>
    </source>
</evidence>
<organism evidence="2 3">
    <name type="scientific">Puccinia graminis f. sp. tritici</name>
    <dbReference type="NCBI Taxonomy" id="56615"/>
    <lineage>
        <taxon>Eukaryota</taxon>
        <taxon>Fungi</taxon>
        <taxon>Dikarya</taxon>
        <taxon>Basidiomycota</taxon>
        <taxon>Pucciniomycotina</taxon>
        <taxon>Pucciniomycetes</taxon>
        <taxon>Pucciniales</taxon>
        <taxon>Pucciniaceae</taxon>
        <taxon>Puccinia</taxon>
    </lineage>
</organism>
<gene>
    <name evidence="2" type="ORF">PGT21_023772</name>
</gene>